<dbReference type="PANTHER" id="PTHR48021">
    <property type="match status" value="1"/>
</dbReference>
<feature type="transmembrane region" description="Helical" evidence="6">
    <location>
        <begin position="920"/>
        <end position="939"/>
    </location>
</feature>
<dbReference type="SUPFAM" id="SSF103473">
    <property type="entry name" value="MFS general substrate transporter"/>
    <property type="match status" value="3"/>
</dbReference>
<feature type="transmembrane region" description="Helical" evidence="6">
    <location>
        <begin position="389"/>
        <end position="411"/>
    </location>
</feature>
<dbReference type="InterPro" id="IPR036259">
    <property type="entry name" value="MFS_trans_sf"/>
</dbReference>
<feature type="transmembrane region" description="Helical" evidence="6">
    <location>
        <begin position="109"/>
        <end position="132"/>
    </location>
</feature>
<dbReference type="AlphaFoldDB" id="A0A8J6HGU0"/>
<dbReference type="InterPro" id="IPR050549">
    <property type="entry name" value="MFS_Trehalose_Transporter"/>
</dbReference>
<dbReference type="FunFam" id="1.20.1250.20:FF:000249">
    <property type="entry name" value="facilitated trehalose transporter Tret1"/>
    <property type="match status" value="1"/>
</dbReference>
<evidence type="ECO:0000256" key="1">
    <source>
        <dbReference type="ARBA" id="ARBA00004141"/>
    </source>
</evidence>
<feature type="transmembrane region" description="Helical" evidence="6">
    <location>
        <begin position="702"/>
        <end position="725"/>
    </location>
</feature>
<comment type="subcellular location">
    <subcellularLocation>
        <location evidence="1">Membrane</location>
        <topology evidence="1">Multi-pass membrane protein</topology>
    </subcellularLocation>
</comment>
<feature type="transmembrane region" description="Helical" evidence="6">
    <location>
        <begin position="240"/>
        <end position="260"/>
    </location>
</feature>
<dbReference type="Proteomes" id="UP000719412">
    <property type="component" value="Unassembled WGS sequence"/>
</dbReference>
<reference evidence="8" key="1">
    <citation type="journal article" date="2020" name="J Insects Food Feed">
        <title>The yellow mealworm (Tenebrio molitor) genome: a resource for the emerging insects as food and feed industry.</title>
        <authorList>
            <person name="Eriksson T."/>
            <person name="Andere A."/>
            <person name="Kelstrup H."/>
            <person name="Emery V."/>
            <person name="Picard C."/>
        </authorList>
    </citation>
    <scope>NUCLEOTIDE SEQUENCE</scope>
    <source>
        <strain evidence="8">Stoneville</strain>
        <tissue evidence="8">Whole head</tissue>
    </source>
</reference>
<evidence type="ECO:0000313" key="9">
    <source>
        <dbReference type="Proteomes" id="UP000719412"/>
    </source>
</evidence>
<protein>
    <recommendedName>
        <fullName evidence="7">Major facilitator superfamily (MFS) profile domain-containing protein</fullName>
    </recommendedName>
</protein>
<dbReference type="InterPro" id="IPR011701">
    <property type="entry name" value="MFS"/>
</dbReference>
<keyword evidence="3 6" id="KW-1133">Transmembrane helix</keyword>
<feature type="transmembrane region" description="Helical" evidence="6">
    <location>
        <begin position="737"/>
        <end position="758"/>
    </location>
</feature>
<feature type="transmembrane region" description="Helical" evidence="6">
    <location>
        <begin position="462"/>
        <end position="482"/>
    </location>
</feature>
<feature type="domain" description="Major facilitator superfamily (MFS) profile" evidence="7">
    <location>
        <begin position="1"/>
        <end position="296"/>
    </location>
</feature>
<dbReference type="PROSITE" id="PS50850">
    <property type="entry name" value="MFS"/>
    <property type="match status" value="3"/>
</dbReference>
<dbReference type="EMBL" id="JABDTM020024858">
    <property type="protein sequence ID" value="KAH0813896.1"/>
    <property type="molecule type" value="Genomic_DNA"/>
</dbReference>
<feature type="transmembrane region" description="Helical" evidence="6">
    <location>
        <begin position="207"/>
        <end position="228"/>
    </location>
</feature>
<dbReference type="Gene3D" id="1.20.1250.20">
    <property type="entry name" value="MFS general substrate transporter like domains"/>
    <property type="match status" value="3"/>
</dbReference>
<keyword evidence="4 6" id="KW-0472">Membrane</keyword>
<dbReference type="Pfam" id="PF07690">
    <property type="entry name" value="MFS_1"/>
    <property type="match status" value="1"/>
</dbReference>
<feature type="transmembrane region" description="Helical" evidence="6">
    <location>
        <begin position="971"/>
        <end position="993"/>
    </location>
</feature>
<feature type="transmembrane region" description="Helical" evidence="6">
    <location>
        <begin position="638"/>
        <end position="662"/>
    </location>
</feature>
<evidence type="ECO:0000259" key="7">
    <source>
        <dbReference type="PROSITE" id="PS50850"/>
    </source>
</evidence>
<dbReference type="GO" id="GO:0016020">
    <property type="term" value="C:membrane"/>
    <property type="evidence" value="ECO:0007669"/>
    <property type="project" value="UniProtKB-SubCell"/>
</dbReference>
<evidence type="ECO:0000256" key="4">
    <source>
        <dbReference type="ARBA" id="ARBA00023136"/>
    </source>
</evidence>
<feature type="transmembrane region" description="Helical" evidence="6">
    <location>
        <begin position="173"/>
        <end position="195"/>
    </location>
</feature>
<feature type="transmembrane region" description="Helical" evidence="6">
    <location>
        <begin position="144"/>
        <end position="161"/>
    </location>
</feature>
<evidence type="ECO:0000256" key="5">
    <source>
        <dbReference type="ARBA" id="ARBA00023180"/>
    </source>
</evidence>
<accession>A0A8J6HGU0</accession>
<evidence type="ECO:0000256" key="3">
    <source>
        <dbReference type="ARBA" id="ARBA00022989"/>
    </source>
</evidence>
<gene>
    <name evidence="8" type="ORF">GEV33_008895</name>
</gene>
<dbReference type="InterPro" id="IPR005828">
    <property type="entry name" value="MFS_sugar_transport-like"/>
</dbReference>
<dbReference type="PANTHER" id="PTHR48021:SF24">
    <property type="entry name" value="MAJOR FACILITATOR SUPERFAMILY (MFS) PROFILE DOMAIN-CONTAINING PROTEIN"/>
    <property type="match status" value="1"/>
</dbReference>
<feature type="transmembrane region" description="Helical" evidence="6">
    <location>
        <begin position="272"/>
        <end position="292"/>
    </location>
</feature>
<feature type="transmembrane region" description="Helical" evidence="6">
    <location>
        <begin position="770"/>
        <end position="791"/>
    </location>
</feature>
<evidence type="ECO:0000313" key="8">
    <source>
        <dbReference type="EMBL" id="KAH0813896.1"/>
    </source>
</evidence>
<feature type="transmembrane region" description="Helical" evidence="6">
    <location>
        <begin position="878"/>
        <end position="900"/>
    </location>
</feature>
<proteinExistence type="predicted"/>
<feature type="domain" description="Major facilitator superfamily (MFS) profile" evidence="7">
    <location>
        <begin position="874"/>
        <end position="995"/>
    </location>
</feature>
<feature type="transmembrane region" description="Helical" evidence="6">
    <location>
        <begin position="543"/>
        <end position="562"/>
    </location>
</feature>
<comment type="caution">
    <text evidence="8">The sequence shown here is derived from an EMBL/GenBank/DDBJ whole genome shotgun (WGS) entry which is preliminary data.</text>
</comment>
<organism evidence="8 9">
    <name type="scientific">Tenebrio molitor</name>
    <name type="common">Yellow mealworm beetle</name>
    <dbReference type="NCBI Taxonomy" id="7067"/>
    <lineage>
        <taxon>Eukaryota</taxon>
        <taxon>Metazoa</taxon>
        <taxon>Ecdysozoa</taxon>
        <taxon>Arthropoda</taxon>
        <taxon>Hexapoda</taxon>
        <taxon>Insecta</taxon>
        <taxon>Pterygota</taxon>
        <taxon>Neoptera</taxon>
        <taxon>Endopterygota</taxon>
        <taxon>Coleoptera</taxon>
        <taxon>Polyphaga</taxon>
        <taxon>Cucujiformia</taxon>
        <taxon>Tenebrionidae</taxon>
        <taxon>Tenebrio</taxon>
    </lineage>
</organism>
<sequence>MGWFMNWRQVAWCTNIFIAIPCLVVLFMPESPAWLVSKNRIEDAKKSLMWINKYQPQIENKTQTLAEMQLALLQKEHELKMIELSKRHESEVVTKFREFIKPTAYKPMLILIGAFFFQQFSGIFIFLCYSITFFQEVGSTMNPYFSSIFIGVVRFSMSMVNTYSLRTYGRRPLVMLSCAGMSICIFMSGLFSYLIKNGTTTATWVPVVFLLLFVVTSMIGLVPIPYTMTAELFPLEVRGVANSISTCMASLLMFVSLQLYPLLHELCNGISGAQIFFGLVTLFGVIYIYIFLPETHEKKLSEIEEYFRQNIVFIGEKKEEQVRKKSVATVRPSIVKKQLDIQAHLLEEEEEVRPQDGVELELDELPSRSSRTSLSRFEENNFKNLLPQILATTISAAYQIGLGMSLAFSAIFIPQIQESRDITLTTTELSWFASVLVLATPIGALLSAVLMEKWGRINALKISALPGVVGWVLLATAVNFPMLLVGRILLGIASALSTSPAMVYVTEIARKDMRGALLSFGSTFVALGTLLIYLKGWLISWRLIAWLGNIYVIVPFILQFTLPESPLWLISKGRIEEAKKSLQWLHKYQPPLEFQNKSFAEMQLNILIKEDERKKLEAKNCGGGIVREFLKPTAYKPLLLITAVFFFQQCCGTQIVLFYTVTFFEAAGTTIDPYIASILIGGIRIVMSLVVIWLLKTFDKRVLFMISALGMAVATLISGLFTFWVKQGTTRHYWVPVTFLVIYMIFTMMGFLPIPFTMTAEIFPLRIRSGAHGITTFLSHIIMFFAIQYYMVLEAALGGSAGLQWFFSGMSFAGFVFILIFLPETHKKNLSEIEDYQEVSSQVLAQQRTDEKYYNILGSTVSLSNYEKKSFKNLIPQLSAAILVNCFNISIGISLAYSAILIPQLRENPEFEVSENAESWITSIIALTTPVGSLIVGFLMDRFGRLKTLAMASIPGCGGCVIMALSQNVPMMIAGRGLIGFAAAIGANPAILYHL</sequence>
<evidence type="ECO:0000256" key="6">
    <source>
        <dbReference type="SAM" id="Phobius"/>
    </source>
</evidence>
<keyword evidence="9" id="KW-1185">Reference proteome</keyword>
<feature type="transmembrane region" description="Helical" evidence="6">
    <location>
        <begin position="517"/>
        <end position="537"/>
    </location>
</feature>
<keyword evidence="2 6" id="KW-0812">Transmembrane</keyword>
<feature type="transmembrane region" description="Helical" evidence="6">
    <location>
        <begin position="6"/>
        <end position="28"/>
    </location>
</feature>
<keyword evidence="5" id="KW-0325">Glycoprotein</keyword>
<dbReference type="GO" id="GO:0022857">
    <property type="term" value="F:transmembrane transporter activity"/>
    <property type="evidence" value="ECO:0007669"/>
    <property type="project" value="InterPro"/>
</dbReference>
<feature type="domain" description="Major facilitator superfamily (MFS) profile" evidence="7">
    <location>
        <begin position="389"/>
        <end position="826"/>
    </location>
</feature>
<reference evidence="8" key="2">
    <citation type="submission" date="2021-08" db="EMBL/GenBank/DDBJ databases">
        <authorList>
            <person name="Eriksson T."/>
        </authorList>
    </citation>
    <scope>NUCLEOTIDE SEQUENCE</scope>
    <source>
        <strain evidence="8">Stoneville</strain>
        <tissue evidence="8">Whole head</tissue>
    </source>
</reference>
<dbReference type="InterPro" id="IPR003663">
    <property type="entry name" value="Sugar/inositol_transpt"/>
</dbReference>
<dbReference type="Pfam" id="PF00083">
    <property type="entry name" value="Sugar_tr"/>
    <property type="match status" value="2"/>
</dbReference>
<name>A0A8J6HGU0_TENMO</name>
<feature type="transmembrane region" description="Helical" evidence="6">
    <location>
        <begin position="431"/>
        <end position="450"/>
    </location>
</feature>
<dbReference type="PRINTS" id="PR00171">
    <property type="entry name" value="SUGRTRNSPORT"/>
</dbReference>
<feature type="transmembrane region" description="Helical" evidence="6">
    <location>
        <begin position="803"/>
        <end position="822"/>
    </location>
</feature>
<evidence type="ECO:0000256" key="2">
    <source>
        <dbReference type="ARBA" id="ARBA00022692"/>
    </source>
</evidence>
<feature type="transmembrane region" description="Helical" evidence="6">
    <location>
        <begin position="674"/>
        <end position="695"/>
    </location>
</feature>
<feature type="transmembrane region" description="Helical" evidence="6">
    <location>
        <begin position="488"/>
        <end position="505"/>
    </location>
</feature>
<dbReference type="InterPro" id="IPR020846">
    <property type="entry name" value="MFS_dom"/>
</dbReference>